<evidence type="ECO:0000256" key="1">
    <source>
        <dbReference type="SAM" id="MobiDB-lite"/>
    </source>
</evidence>
<comment type="caution">
    <text evidence="4">The sequence shown here is derived from an EMBL/GenBank/DDBJ whole genome shotgun (WGS) entry which is preliminary data.</text>
</comment>
<name>A0A4V6RZ11_9MICO</name>
<keyword evidence="6" id="KW-1185">Reference proteome</keyword>
<protein>
    <recommendedName>
        <fullName evidence="3">FecR protein domain-containing protein</fullName>
    </recommendedName>
</protein>
<gene>
    <name evidence="5" type="ORF">E6C64_08045</name>
    <name evidence="4" type="ORF">E6C64_08900</name>
</gene>
<feature type="compositionally biased region" description="Polar residues" evidence="1">
    <location>
        <begin position="53"/>
        <end position="64"/>
    </location>
</feature>
<dbReference type="PROSITE" id="PS51257">
    <property type="entry name" value="PROKAR_LIPOPROTEIN"/>
    <property type="match status" value="1"/>
</dbReference>
<dbReference type="InterPro" id="IPR006860">
    <property type="entry name" value="FecR"/>
</dbReference>
<proteinExistence type="predicted"/>
<sequence length="384" mass="39653">MTIESSRMRTSLSRLAVGVAVLFVLAGCTASPAGPSANVTASATLVSILTGDSSRDLNGTTPQTAAVGDTVRTDSSGSAQLDYADGSLTRLGPATELTVTELSDASAQRTVVELKVGQTWHRVEKLVAEDAAFEVSTPVGVASVHGTAFAVTCTAEEVCTVQVLDGEVGFTLQDGTELTIAAGEQLVVPAADGGDPTVEMMTAGQLADDWLTHNLDLDAGGSAAASSAPPVEADGGACSNELALSIVPNVTGEATPVESFTGPTELTSLPTPSCLLEVTQADGGLVYLGIYFDADDAFSSALYESFENSSARVSAPSATARWTRTDDGMFATNYYNELGLVTLFRTSDPGLVDLEGRTTNSKYEAPEGTPPFTAYVFSGIENFQ</sequence>
<dbReference type="PANTHER" id="PTHR38731">
    <property type="entry name" value="LIPL45-RELATED LIPOPROTEIN-RELATED"/>
    <property type="match status" value="1"/>
</dbReference>
<reference evidence="4 6" key="1">
    <citation type="submission" date="2019-04" db="EMBL/GenBank/DDBJ databases">
        <authorList>
            <person name="Jiang L."/>
        </authorList>
    </citation>
    <scope>NUCLEOTIDE SEQUENCE [LARGE SCALE GENOMIC DNA]</scope>
    <source>
        <strain evidence="4 6">YIM 131853</strain>
    </source>
</reference>
<dbReference type="Gene3D" id="2.60.120.1440">
    <property type="match status" value="1"/>
</dbReference>
<organism evidence="4 6">
    <name type="scientific">Naasia lichenicola</name>
    <dbReference type="NCBI Taxonomy" id="2565933"/>
    <lineage>
        <taxon>Bacteria</taxon>
        <taxon>Bacillati</taxon>
        <taxon>Actinomycetota</taxon>
        <taxon>Actinomycetes</taxon>
        <taxon>Micrococcales</taxon>
        <taxon>Microbacteriaceae</taxon>
        <taxon>Naasia</taxon>
    </lineage>
</organism>
<keyword evidence="2" id="KW-0732">Signal</keyword>
<evidence type="ECO:0000313" key="6">
    <source>
        <dbReference type="Proteomes" id="UP000309133"/>
    </source>
</evidence>
<dbReference type="Pfam" id="PF04773">
    <property type="entry name" value="FecR"/>
    <property type="match status" value="1"/>
</dbReference>
<evidence type="ECO:0000256" key="2">
    <source>
        <dbReference type="SAM" id="SignalP"/>
    </source>
</evidence>
<feature type="region of interest" description="Disordered" evidence="1">
    <location>
        <begin position="53"/>
        <end position="72"/>
    </location>
</feature>
<dbReference type="Proteomes" id="UP000309133">
    <property type="component" value="Unassembled WGS sequence"/>
</dbReference>
<evidence type="ECO:0000313" key="4">
    <source>
        <dbReference type="EMBL" id="THG30747.1"/>
    </source>
</evidence>
<dbReference type="EMBL" id="SSSM01000003">
    <property type="protein sequence ID" value="THG31984.1"/>
    <property type="molecule type" value="Genomic_DNA"/>
</dbReference>
<dbReference type="AlphaFoldDB" id="A0A4V6RZ11"/>
<accession>A0A4V6RZ11</accession>
<evidence type="ECO:0000259" key="3">
    <source>
        <dbReference type="Pfam" id="PF04773"/>
    </source>
</evidence>
<evidence type="ECO:0000313" key="5">
    <source>
        <dbReference type="EMBL" id="THG31984.1"/>
    </source>
</evidence>
<dbReference type="EMBL" id="SSSM01000004">
    <property type="protein sequence ID" value="THG30747.1"/>
    <property type="molecule type" value="Genomic_DNA"/>
</dbReference>
<feature type="domain" description="FecR protein" evidence="3">
    <location>
        <begin position="69"/>
        <end position="168"/>
    </location>
</feature>
<feature type="signal peptide" evidence="2">
    <location>
        <begin position="1"/>
        <end position="33"/>
    </location>
</feature>
<feature type="chain" id="PRO_5038306197" description="FecR protein domain-containing protein" evidence="2">
    <location>
        <begin position="34"/>
        <end position="384"/>
    </location>
</feature>